<proteinExistence type="predicted"/>
<reference evidence="2" key="1">
    <citation type="submission" date="2016-11" db="UniProtKB">
        <authorList>
            <consortium name="WormBaseParasite"/>
        </authorList>
    </citation>
    <scope>IDENTIFICATION</scope>
    <source>
        <strain evidence="2">KR3021</strain>
    </source>
</reference>
<dbReference type="WBParaSite" id="RSKR_0000303700.1">
    <property type="protein sequence ID" value="RSKR_0000303700.1"/>
    <property type="gene ID" value="RSKR_0000303700"/>
</dbReference>
<protein>
    <submittedName>
        <fullName evidence="2">Ovule protein</fullName>
    </submittedName>
</protein>
<name>A0AC35TPH8_9BILA</name>
<accession>A0AC35TPH8</accession>
<dbReference type="Proteomes" id="UP000095286">
    <property type="component" value="Unplaced"/>
</dbReference>
<organism evidence="1 2">
    <name type="scientific">Rhabditophanes sp. KR3021</name>
    <dbReference type="NCBI Taxonomy" id="114890"/>
    <lineage>
        <taxon>Eukaryota</taxon>
        <taxon>Metazoa</taxon>
        <taxon>Ecdysozoa</taxon>
        <taxon>Nematoda</taxon>
        <taxon>Chromadorea</taxon>
        <taxon>Rhabditida</taxon>
        <taxon>Tylenchina</taxon>
        <taxon>Panagrolaimomorpha</taxon>
        <taxon>Strongyloidoidea</taxon>
        <taxon>Alloionematidae</taxon>
        <taxon>Rhabditophanes</taxon>
    </lineage>
</organism>
<evidence type="ECO:0000313" key="1">
    <source>
        <dbReference type="Proteomes" id="UP000095286"/>
    </source>
</evidence>
<evidence type="ECO:0000313" key="2">
    <source>
        <dbReference type="WBParaSite" id="RSKR_0000303700.1"/>
    </source>
</evidence>
<sequence>MVELCELKLLQHDMDQHVANLTFEQSIIDEQSLFSSMAVDPSLISTDSLDMDQLRARCETNKNDYKLTFEDSGQWTQSGLFSSPSKNTTGTSDCSSSNNAMTTWARLRTDNQDNKRFDVKTNSLPLLNDGENAMSPTEHNITTSQQRPSSLFVSLKFKCRI</sequence>